<name>A0A2T5GGZ8_9SPHN</name>
<keyword evidence="2" id="KW-1185">Reference proteome</keyword>
<reference evidence="1 2" key="1">
    <citation type="submission" date="2018-04" db="EMBL/GenBank/DDBJ databases">
        <title>Genomic Encyclopedia of Type Strains, Phase III (KMG-III): the genomes of soil and plant-associated and newly described type strains.</title>
        <authorList>
            <person name="Whitman W."/>
        </authorList>
    </citation>
    <scope>NUCLEOTIDE SEQUENCE [LARGE SCALE GENOMIC DNA]</scope>
    <source>
        <strain evidence="1 2">MA101b</strain>
    </source>
</reference>
<protein>
    <submittedName>
        <fullName evidence="1">Uncharacterized protein DUF4238</fullName>
    </submittedName>
</protein>
<dbReference type="EMBL" id="QAOG01000007">
    <property type="protein sequence ID" value="PTQ58609.1"/>
    <property type="molecule type" value="Genomic_DNA"/>
</dbReference>
<sequence>MSVPKRHHYVPQMILNGFADADGWLYWCNHREKPSTVRRARPAELFLQNHLYSTRAQSGIKDPSMERALSVLENEAVGVIAALTGPARRGQIPVLSQEQMRLWHLFFLMQWRRTPENQRACTSDEEASRMIDELLDELRAALPHRLAEIETYATPEAKARTIRNVRVQSLLGFRANVMGVLERRGIAVLRICQPRKQFIVGSRPVVKLTAPGSTDLNDPRVEMWLPVAADIAVGVGAGDGGITLVHTTDETPVRQLNLSIAKQSGTIAAGSVALVRSISNPR</sequence>
<proteinExistence type="predicted"/>
<dbReference type="AlphaFoldDB" id="A0A2T5GGZ8"/>
<evidence type="ECO:0000313" key="1">
    <source>
        <dbReference type="EMBL" id="PTQ58609.1"/>
    </source>
</evidence>
<dbReference type="InterPro" id="IPR025332">
    <property type="entry name" value="DUF4238"/>
</dbReference>
<dbReference type="Pfam" id="PF14022">
    <property type="entry name" value="DUF4238"/>
    <property type="match status" value="1"/>
</dbReference>
<dbReference type="RefSeq" id="WP_107959438.1">
    <property type="nucleotide sequence ID" value="NZ_QAOG01000007.1"/>
</dbReference>
<gene>
    <name evidence="1" type="ORF">C8J26_3476</name>
</gene>
<comment type="caution">
    <text evidence="1">The sequence shown here is derived from an EMBL/GenBank/DDBJ whole genome shotgun (WGS) entry which is preliminary data.</text>
</comment>
<evidence type="ECO:0000313" key="2">
    <source>
        <dbReference type="Proteomes" id="UP000244189"/>
    </source>
</evidence>
<organism evidence="1 2">
    <name type="scientific">Sphingomonas aurantiaca</name>
    <dbReference type="NCBI Taxonomy" id="185949"/>
    <lineage>
        <taxon>Bacteria</taxon>
        <taxon>Pseudomonadati</taxon>
        <taxon>Pseudomonadota</taxon>
        <taxon>Alphaproteobacteria</taxon>
        <taxon>Sphingomonadales</taxon>
        <taxon>Sphingomonadaceae</taxon>
        <taxon>Sphingomonas</taxon>
    </lineage>
</organism>
<accession>A0A2T5GGZ8</accession>
<dbReference type="Proteomes" id="UP000244189">
    <property type="component" value="Unassembled WGS sequence"/>
</dbReference>